<dbReference type="Proteomes" id="UP000231070">
    <property type="component" value="Unassembled WGS sequence"/>
</dbReference>
<comment type="caution">
    <text evidence="1">The sequence shown here is derived from an EMBL/GenBank/DDBJ whole genome shotgun (WGS) entry which is preliminary data.</text>
</comment>
<keyword evidence="2" id="KW-1185">Reference proteome</keyword>
<dbReference type="AlphaFoldDB" id="A0A2G9WN80"/>
<proteinExistence type="predicted"/>
<dbReference type="EMBL" id="NQVN01000048">
    <property type="protein sequence ID" value="PIO96169.1"/>
    <property type="molecule type" value="Genomic_DNA"/>
</dbReference>
<organism evidence="1 2">
    <name type="scientific">Pleomorphomonas carboxyditropha</name>
    <dbReference type="NCBI Taxonomy" id="2023338"/>
    <lineage>
        <taxon>Bacteria</taxon>
        <taxon>Pseudomonadati</taxon>
        <taxon>Pseudomonadota</taxon>
        <taxon>Alphaproteobacteria</taxon>
        <taxon>Hyphomicrobiales</taxon>
        <taxon>Pleomorphomonadaceae</taxon>
        <taxon>Pleomorphomonas</taxon>
    </lineage>
</organism>
<sequence length="105" mass="11351">MNDPRKATIPDRLATLRGLSASSADKVARECFSLDAVLDAMTAAANKGFAFVLVAPPEAIDLRATNTWKDTEARLQAMGFTVEAKQLPAQIAVGMSWGMLVQWLE</sequence>
<name>A0A2G9WN80_9HYPH</name>
<protein>
    <submittedName>
        <fullName evidence="1">Uncharacterized protein</fullName>
    </submittedName>
</protein>
<dbReference type="RefSeq" id="WP_100083568.1">
    <property type="nucleotide sequence ID" value="NZ_NQVN01000048.1"/>
</dbReference>
<gene>
    <name evidence="1" type="ORF">CJ014_26815</name>
</gene>
<evidence type="ECO:0000313" key="1">
    <source>
        <dbReference type="EMBL" id="PIO96169.1"/>
    </source>
</evidence>
<accession>A0A2G9WN80</accession>
<evidence type="ECO:0000313" key="2">
    <source>
        <dbReference type="Proteomes" id="UP000231070"/>
    </source>
</evidence>
<reference evidence="1 2" key="1">
    <citation type="submission" date="2017-08" db="EMBL/GenBank/DDBJ databases">
        <title>Pleomorphomonas carboxidotrophicus sp. nov., a new mesophilic hydrogenogenic carboxidotroph.</title>
        <authorList>
            <person name="Esquivel-Elizondo S."/>
            <person name="Krajmalnik-Brown R."/>
            <person name="Maldonado J."/>
        </authorList>
    </citation>
    <scope>NUCLEOTIDE SEQUENCE [LARGE SCALE GENOMIC DNA]</scope>
    <source>
        <strain evidence="1 2">SVCO-16</strain>
    </source>
</reference>